<dbReference type="AlphaFoldDB" id="A0A0A1X3A0"/>
<feature type="compositionally biased region" description="Basic residues" evidence="1">
    <location>
        <begin position="125"/>
        <end position="196"/>
    </location>
</feature>
<dbReference type="SUPFAM" id="SSF47095">
    <property type="entry name" value="HMG-box"/>
    <property type="match status" value="1"/>
</dbReference>
<dbReference type="Pfam" id="PF06382">
    <property type="entry name" value="Protamine_like"/>
    <property type="match status" value="1"/>
</dbReference>
<evidence type="ECO:0000256" key="1">
    <source>
        <dbReference type="SAM" id="MobiDB-lite"/>
    </source>
</evidence>
<sequence length="196" mass="22671">MDPKSINSLAFTFSKCLFKSKNKNGEKSAGKSKCHRPGPLMRNPYLNFLREFRKHNCGLTAVDIIKRGAQAWKAMPKEKRLRYIEEAFYAPKRRACAAQQSWSLSSCAPKKQHRRSVSSCSSRSRVSKKKSITSSKRIKTGKGCTRKVKSRKRSKKAKKLRCGQRKRFRRNKLKFSKSKCKRAKISKRKKKPNKCI</sequence>
<reference evidence="2" key="2">
    <citation type="journal article" date="2015" name="Gigascience">
        <title>Reconstructing a comprehensive transcriptome assembly of a white-pupal translocated strain of the pest fruit fly Bactrocera cucurbitae.</title>
        <authorList>
            <person name="Sim S.B."/>
            <person name="Calla B."/>
            <person name="Hall B."/>
            <person name="DeRego T."/>
            <person name="Geib S.M."/>
        </authorList>
    </citation>
    <scope>NUCLEOTIDE SEQUENCE</scope>
</reference>
<accession>A0A0A1X3A0</accession>
<organism evidence="2">
    <name type="scientific">Zeugodacus cucurbitae</name>
    <name type="common">Melon fruit fly</name>
    <name type="synonym">Bactrocera cucurbitae</name>
    <dbReference type="NCBI Taxonomy" id="28588"/>
    <lineage>
        <taxon>Eukaryota</taxon>
        <taxon>Metazoa</taxon>
        <taxon>Ecdysozoa</taxon>
        <taxon>Arthropoda</taxon>
        <taxon>Hexapoda</taxon>
        <taxon>Insecta</taxon>
        <taxon>Pterygota</taxon>
        <taxon>Neoptera</taxon>
        <taxon>Endopterygota</taxon>
        <taxon>Diptera</taxon>
        <taxon>Brachycera</taxon>
        <taxon>Muscomorpha</taxon>
        <taxon>Tephritoidea</taxon>
        <taxon>Tephritidae</taxon>
        <taxon>Zeugodacus</taxon>
        <taxon>Zeugodacus</taxon>
    </lineage>
</organism>
<dbReference type="InterPro" id="IPR036910">
    <property type="entry name" value="HMG_box_dom_sf"/>
</dbReference>
<dbReference type="Gene3D" id="1.10.30.10">
    <property type="entry name" value="High mobility group box domain"/>
    <property type="match status" value="1"/>
</dbReference>
<dbReference type="GO" id="GO:0035092">
    <property type="term" value="P:sperm DNA condensation"/>
    <property type="evidence" value="ECO:0007669"/>
    <property type="project" value="InterPro"/>
</dbReference>
<dbReference type="CDD" id="cd00084">
    <property type="entry name" value="HMG-box_SF"/>
    <property type="match status" value="1"/>
</dbReference>
<protein>
    <submittedName>
        <fullName evidence="2">Protamine</fullName>
    </submittedName>
</protein>
<dbReference type="InterPro" id="IPR024460">
    <property type="entry name" value="Protamine-like"/>
</dbReference>
<name>A0A0A1X3A0_ZEUCU</name>
<proteinExistence type="predicted"/>
<dbReference type="EMBL" id="GBXI01009067">
    <property type="protein sequence ID" value="JAD05225.1"/>
    <property type="molecule type" value="Transcribed_RNA"/>
</dbReference>
<reference evidence="2" key="1">
    <citation type="submission" date="2014-11" db="EMBL/GenBank/DDBJ databases">
        <authorList>
            <person name="Geib S."/>
        </authorList>
    </citation>
    <scope>NUCLEOTIDE SEQUENCE</scope>
</reference>
<feature type="region of interest" description="Disordered" evidence="1">
    <location>
        <begin position="116"/>
        <end position="196"/>
    </location>
</feature>
<evidence type="ECO:0000313" key="2">
    <source>
        <dbReference type="EMBL" id="JAD05225.1"/>
    </source>
</evidence>
<dbReference type="GO" id="GO:0005634">
    <property type="term" value="C:nucleus"/>
    <property type="evidence" value="ECO:0007669"/>
    <property type="project" value="UniProtKB-ARBA"/>
</dbReference>
<gene>
    <name evidence="2" type="primary">PRT_3</name>
    <name evidence="2" type="ORF">g.58472</name>
</gene>